<evidence type="ECO:0000256" key="1">
    <source>
        <dbReference type="ARBA" id="ARBA00022737"/>
    </source>
</evidence>
<accession>A0ABQ9V816</accession>
<dbReference type="Gene3D" id="2.60.120.290">
    <property type="entry name" value="Spermadhesin, CUB domain"/>
    <property type="match status" value="2"/>
</dbReference>
<proteinExistence type="predicted"/>
<dbReference type="Proteomes" id="UP001266305">
    <property type="component" value="Unassembled WGS sequence"/>
</dbReference>
<evidence type="ECO:0000256" key="2">
    <source>
        <dbReference type="ARBA" id="ARBA00023157"/>
    </source>
</evidence>
<comment type="caution">
    <text evidence="5">The sequence shown here is derived from an EMBL/GenBank/DDBJ whole genome shotgun (WGS) entry which is preliminary data.</text>
</comment>
<feature type="domain" description="CUB" evidence="4">
    <location>
        <begin position="1"/>
        <end position="54"/>
    </location>
</feature>
<evidence type="ECO:0000313" key="6">
    <source>
        <dbReference type="Proteomes" id="UP001266305"/>
    </source>
</evidence>
<keyword evidence="6" id="KW-1185">Reference proteome</keyword>
<dbReference type="InterPro" id="IPR035914">
    <property type="entry name" value="Sperma_CUB_dom_sf"/>
</dbReference>
<evidence type="ECO:0000259" key="4">
    <source>
        <dbReference type="PROSITE" id="PS01180"/>
    </source>
</evidence>
<feature type="non-terminal residue" evidence="5">
    <location>
        <position position="1"/>
    </location>
</feature>
<dbReference type="CDD" id="cd00041">
    <property type="entry name" value="CUB"/>
    <property type="match status" value="2"/>
</dbReference>
<dbReference type="InterPro" id="IPR000859">
    <property type="entry name" value="CUB_dom"/>
</dbReference>
<feature type="domain" description="CUB" evidence="4">
    <location>
        <begin position="59"/>
        <end position="125"/>
    </location>
</feature>
<gene>
    <name evidence="5" type="ORF">P7K49_014805</name>
</gene>
<dbReference type="PANTHER" id="PTHR24251">
    <property type="entry name" value="OVOCHYMASE-RELATED"/>
    <property type="match status" value="1"/>
</dbReference>
<dbReference type="PROSITE" id="PS01180">
    <property type="entry name" value="CUB"/>
    <property type="match status" value="2"/>
</dbReference>
<evidence type="ECO:0000313" key="5">
    <source>
        <dbReference type="EMBL" id="KAK2105291.1"/>
    </source>
</evidence>
<organism evidence="5 6">
    <name type="scientific">Saguinus oedipus</name>
    <name type="common">Cotton-top tamarin</name>
    <name type="synonym">Oedipomidas oedipus</name>
    <dbReference type="NCBI Taxonomy" id="9490"/>
    <lineage>
        <taxon>Eukaryota</taxon>
        <taxon>Metazoa</taxon>
        <taxon>Chordata</taxon>
        <taxon>Craniata</taxon>
        <taxon>Vertebrata</taxon>
        <taxon>Euteleostomi</taxon>
        <taxon>Mammalia</taxon>
        <taxon>Eutheria</taxon>
        <taxon>Euarchontoglires</taxon>
        <taxon>Primates</taxon>
        <taxon>Haplorrhini</taxon>
        <taxon>Platyrrhini</taxon>
        <taxon>Cebidae</taxon>
        <taxon>Callitrichinae</taxon>
        <taxon>Saguinus</taxon>
    </lineage>
</organism>
<dbReference type="Pfam" id="PF00431">
    <property type="entry name" value="CUB"/>
    <property type="match status" value="2"/>
</dbReference>
<keyword evidence="2" id="KW-1015">Disulfide bond</keyword>
<dbReference type="PANTHER" id="PTHR24251:SF52">
    <property type="entry name" value="CUB DOMAIN-CONTAINING PROTEIN"/>
    <property type="match status" value="1"/>
</dbReference>
<comment type="caution">
    <text evidence="3">Lacks conserved residue(s) required for the propagation of feature annotation.</text>
</comment>
<name>A0ABQ9V816_SAGOE</name>
<feature type="non-terminal residue" evidence="5">
    <location>
        <position position="125"/>
    </location>
</feature>
<sequence>VFNGIRSNSPQLEKLCSSVNVSNEIKSSGNTMKVVFFTDGSRPYGGFTASYTSSEDAVCGGSLPNTPEGNFASPGYDGVRNYSRNLNCEWTLSNPRPENSSIYFHFEDFYLESHQDCQFDVLEFR</sequence>
<reference evidence="5 6" key="1">
    <citation type="submission" date="2023-05" db="EMBL/GenBank/DDBJ databases">
        <title>B98-5 Cell Line De Novo Hybrid Assembly: An Optical Mapping Approach.</title>
        <authorList>
            <person name="Kananen K."/>
            <person name="Auerbach J.A."/>
            <person name="Kautto E."/>
            <person name="Blachly J.S."/>
        </authorList>
    </citation>
    <scope>NUCLEOTIDE SEQUENCE [LARGE SCALE GENOMIC DNA]</scope>
    <source>
        <strain evidence="5">B95-8</strain>
        <tissue evidence="5">Cell line</tissue>
    </source>
</reference>
<protein>
    <recommendedName>
        <fullName evidence="4">CUB domain-containing protein</fullName>
    </recommendedName>
</protein>
<dbReference type="SUPFAM" id="SSF49854">
    <property type="entry name" value="Spermadhesin, CUB domain"/>
    <property type="match status" value="2"/>
</dbReference>
<keyword evidence="1" id="KW-0677">Repeat</keyword>
<dbReference type="EMBL" id="JASSZA010000007">
    <property type="protein sequence ID" value="KAK2105291.1"/>
    <property type="molecule type" value="Genomic_DNA"/>
</dbReference>
<evidence type="ECO:0000256" key="3">
    <source>
        <dbReference type="PROSITE-ProRule" id="PRU00059"/>
    </source>
</evidence>